<accession>I1XEZ1</accession>
<reference evidence="1 2" key="1">
    <citation type="journal article" date="2012" name="J. Bacteriol.">
        <title>Complete genome sequences of Methylophaga sp. strain JAM1 and Methylophaga sp. strain JAM7.</title>
        <authorList>
            <person name="Villeneuve C."/>
            <person name="Martineau C."/>
            <person name="Mauffrey F."/>
            <person name="Villemur R."/>
        </authorList>
    </citation>
    <scope>NUCLEOTIDE SEQUENCE [LARGE SCALE GENOMIC DNA]</scope>
    <source>
        <strain evidence="1 2">JAM1</strain>
    </source>
</reference>
<proteinExistence type="predicted"/>
<dbReference type="PATRIC" id="fig|754476.3.peg.98"/>
<evidence type="ECO:0000313" key="1">
    <source>
        <dbReference type="EMBL" id="AFI82960.1"/>
    </source>
</evidence>
<dbReference type="KEGG" id="mej:Q7A_99"/>
<dbReference type="eggNOG" id="ENOG502ZUP5">
    <property type="taxonomic scope" value="Bacteria"/>
</dbReference>
<evidence type="ECO:0000313" key="2">
    <source>
        <dbReference type="Proteomes" id="UP000009144"/>
    </source>
</evidence>
<name>I1XEZ1_METNJ</name>
<organism evidence="1 2">
    <name type="scientific">Methylophaga nitratireducenticrescens</name>
    <dbReference type="NCBI Taxonomy" id="754476"/>
    <lineage>
        <taxon>Bacteria</taxon>
        <taxon>Pseudomonadati</taxon>
        <taxon>Pseudomonadota</taxon>
        <taxon>Gammaproteobacteria</taxon>
        <taxon>Thiotrichales</taxon>
        <taxon>Piscirickettsiaceae</taxon>
        <taxon>Methylophaga</taxon>
    </lineage>
</organism>
<dbReference type="NCBIfam" id="NF047650">
    <property type="entry name" value="lipo_NMCC_0638"/>
    <property type="match status" value="1"/>
</dbReference>
<reference evidence="1 2" key="2">
    <citation type="journal article" date="2013" name="Int. J. Syst. Evol. Microbiol.">
        <title>Methylophaga nitratireducenticrescens sp. nov. and Methylophaga frappieri sp. nov., isolated from the biofilm of the methanol-fed denitrification system treating the seawater at the Montreal Biodome.</title>
        <authorList>
            <person name="Villeneuve C."/>
            <person name="Martineau C."/>
            <person name="Mauffrey F."/>
            <person name="Villemur R."/>
        </authorList>
    </citation>
    <scope>NUCLEOTIDE SEQUENCE [LARGE SCALE GENOMIC DNA]</scope>
    <source>
        <strain evidence="1 2">JAM1</strain>
    </source>
</reference>
<dbReference type="STRING" id="754476.Q7A_99"/>
<dbReference type="Proteomes" id="UP000009144">
    <property type="component" value="Chromosome"/>
</dbReference>
<dbReference type="HOGENOM" id="CLU_1561134_0_0_6"/>
<keyword evidence="2" id="KW-1185">Reference proteome</keyword>
<protein>
    <submittedName>
        <fullName evidence="1">Uncharacterized protein</fullName>
    </submittedName>
</protein>
<dbReference type="AlphaFoldDB" id="I1XEZ1"/>
<dbReference type="EMBL" id="CP003390">
    <property type="protein sequence ID" value="AFI82960.1"/>
    <property type="molecule type" value="Genomic_DNA"/>
</dbReference>
<gene>
    <name evidence="1" type="ordered locus">Q7A_99</name>
</gene>
<sequence>MFLVIISACNQANAREPEFFGANFSLSSCVQNAGDADALHDFMTTGMRINNPLPPELANHFLNGSDGTAWSFQSPDGNYAVVYRDDGLCTVFIKETDVAKYIKYMNESIKRISEKSDWTFSTNKIPMFAVEDELKTYEFTVSLPDKKVRVVMSAITKVKGNYQVAFSATLL</sequence>